<proteinExistence type="inferred from homology"/>
<evidence type="ECO:0000256" key="6">
    <source>
        <dbReference type="ARBA" id="ARBA00005520"/>
    </source>
</evidence>
<evidence type="ECO:0000256" key="7">
    <source>
        <dbReference type="ARBA" id="ARBA00022619"/>
    </source>
</evidence>
<evidence type="ECO:0000313" key="21">
    <source>
        <dbReference type="EMBL" id="HDI82213.1"/>
    </source>
</evidence>
<comment type="similarity">
    <text evidence="6 19">In the N-terminal section; belongs to the DHBP synthase family.</text>
</comment>
<sequence>MERFNTIEEAIEDIRNGRIIIVVDDEDRENEGDFVMAAEKVTPEAINFMAREGRGLICVSLLPERLEELNLPLMTGNITARHGTAFTVSVDAREGVTTGISAFDRARTIKVLIDPETRPEDLARPGHIFPLRAKKGGVLRRAGHTEASCDLARLAGLYPAGVLCEIMDEDGTMARLPRLFEIARKFNLKIITVKDLIEYRQKREKLVKEEVVVHLPTEFGDFMLHAYSNQVDDHIHLALVKGDVRGKKNVLVRVHSQCVTGDIFHSKRCDCGSQLSNALRMIEKEGLGVLLYMMQEGRGIGLLNKLKAYKLQEEGYDTVEANIKLGFKPDLRDYGIGAQILKDLGLTTIRLMTNNPRKIVGLEGYGLKIVERVPIEIPPNEINRGYLKAKRDKLGHILKKI</sequence>
<feature type="domain" description="GTP cyclohydrolase II" evidence="20">
    <location>
        <begin position="211"/>
        <end position="374"/>
    </location>
</feature>
<dbReference type="Gene3D" id="3.90.870.10">
    <property type="entry name" value="DHBP synthase"/>
    <property type="match status" value="1"/>
</dbReference>
<evidence type="ECO:0000256" key="9">
    <source>
        <dbReference type="ARBA" id="ARBA00022741"/>
    </source>
</evidence>
<keyword evidence="15 19" id="KW-0456">Lyase</keyword>
<comment type="similarity">
    <text evidence="19">In the C-terminal section; belongs to the GTP cyclohydrolase II family.</text>
</comment>
<feature type="binding site" evidence="19">
    <location>
        <position position="353"/>
    </location>
    <ligand>
        <name>GTP</name>
        <dbReference type="ChEBI" id="CHEBI:37565"/>
    </ligand>
</feature>
<feature type="binding site" evidence="19">
    <location>
        <position position="29"/>
    </location>
    <ligand>
        <name>Mg(2+)</name>
        <dbReference type="ChEBI" id="CHEBI:18420"/>
        <label>2</label>
    </ligand>
</feature>
<evidence type="ECO:0000256" key="14">
    <source>
        <dbReference type="ARBA" id="ARBA00023211"/>
    </source>
</evidence>
<dbReference type="CDD" id="cd00641">
    <property type="entry name" value="GTP_cyclohydro2"/>
    <property type="match status" value="1"/>
</dbReference>
<evidence type="ECO:0000256" key="1">
    <source>
        <dbReference type="ARBA" id="ARBA00000141"/>
    </source>
</evidence>
<organism evidence="21">
    <name type="scientific">candidate division WOR-3 bacterium</name>
    <dbReference type="NCBI Taxonomy" id="2052148"/>
    <lineage>
        <taxon>Bacteria</taxon>
        <taxon>Bacteria division WOR-3</taxon>
    </lineage>
</organism>
<dbReference type="InterPro" id="IPR036144">
    <property type="entry name" value="RibA-like_sf"/>
</dbReference>
<dbReference type="Proteomes" id="UP000885847">
    <property type="component" value="Unassembled WGS sequence"/>
</dbReference>
<dbReference type="NCBIfam" id="NF001591">
    <property type="entry name" value="PRK00393.1"/>
    <property type="match status" value="1"/>
</dbReference>
<dbReference type="FunFam" id="3.40.50.10990:FF:000001">
    <property type="entry name" value="Riboflavin biosynthesis protein RibBA"/>
    <property type="match status" value="1"/>
</dbReference>
<reference evidence="21" key="1">
    <citation type="journal article" date="2020" name="mSystems">
        <title>Genome- and Community-Level Interaction Insights into Carbon Utilization and Element Cycling Functions of Hydrothermarchaeota in Hydrothermal Sediment.</title>
        <authorList>
            <person name="Zhou Z."/>
            <person name="Liu Y."/>
            <person name="Xu W."/>
            <person name="Pan J."/>
            <person name="Luo Z.H."/>
            <person name="Li M."/>
        </authorList>
    </citation>
    <scope>NUCLEOTIDE SEQUENCE [LARGE SCALE GENOMIC DNA]</scope>
    <source>
        <strain evidence="21">HyVt-102</strain>
    </source>
</reference>
<name>A0A7C0V9Z5_UNCW3</name>
<dbReference type="PANTHER" id="PTHR21327">
    <property type="entry name" value="GTP CYCLOHYDROLASE II-RELATED"/>
    <property type="match status" value="1"/>
</dbReference>
<evidence type="ECO:0000256" key="11">
    <source>
        <dbReference type="ARBA" id="ARBA00022833"/>
    </source>
</evidence>
<dbReference type="GO" id="GO:0000287">
    <property type="term" value="F:magnesium ion binding"/>
    <property type="evidence" value="ECO:0007669"/>
    <property type="project" value="UniProtKB-UniRule"/>
</dbReference>
<dbReference type="AlphaFoldDB" id="A0A7C0V9Z5"/>
<dbReference type="NCBIfam" id="TIGR00506">
    <property type="entry name" value="ribB"/>
    <property type="match status" value="1"/>
</dbReference>
<dbReference type="GO" id="GO:0030145">
    <property type="term" value="F:manganese ion binding"/>
    <property type="evidence" value="ECO:0007669"/>
    <property type="project" value="UniProtKB-UniRule"/>
</dbReference>
<accession>A0A7C0V9Z5</accession>
<feature type="binding site" evidence="19">
    <location>
        <begin position="296"/>
        <end position="298"/>
    </location>
    <ligand>
        <name>GTP</name>
        <dbReference type="ChEBI" id="CHEBI:37565"/>
    </ligand>
</feature>
<feature type="binding site" evidence="19">
    <location>
        <position position="29"/>
    </location>
    <ligand>
        <name>Mg(2+)</name>
        <dbReference type="ChEBI" id="CHEBI:18420"/>
        <label>1</label>
    </ligand>
</feature>
<feature type="site" description="Essential for DHBP synthase activity" evidence="19">
    <location>
        <position position="165"/>
    </location>
</feature>
<dbReference type="GO" id="GO:0008686">
    <property type="term" value="F:3,4-dihydroxy-2-butanone-4-phosphate synthase activity"/>
    <property type="evidence" value="ECO:0007669"/>
    <property type="project" value="UniProtKB-UniRule"/>
</dbReference>
<feature type="binding site" evidence="19">
    <location>
        <begin position="28"/>
        <end position="29"/>
    </location>
    <ligand>
        <name>D-ribulose 5-phosphate</name>
        <dbReference type="ChEBI" id="CHEBI:58121"/>
    </ligand>
</feature>
<evidence type="ECO:0000256" key="10">
    <source>
        <dbReference type="ARBA" id="ARBA00022801"/>
    </source>
</evidence>
<evidence type="ECO:0000256" key="4">
    <source>
        <dbReference type="ARBA" id="ARBA00004853"/>
    </source>
</evidence>
<comment type="caution">
    <text evidence="21">The sequence shown here is derived from an EMBL/GenBank/DDBJ whole genome shotgun (WGS) entry which is preliminary data.</text>
</comment>
<dbReference type="PANTHER" id="PTHR21327:SF18">
    <property type="entry name" value="3,4-DIHYDROXY-2-BUTANONE 4-PHOSPHATE SYNTHASE"/>
    <property type="match status" value="1"/>
</dbReference>
<keyword evidence="7 19" id="KW-0686">Riboflavin biosynthesis</keyword>
<dbReference type="NCBIfam" id="NF006803">
    <property type="entry name" value="PRK09311.1"/>
    <property type="match status" value="1"/>
</dbReference>
<comment type="cofactor">
    <cofactor evidence="2">
        <name>Mn(2+)</name>
        <dbReference type="ChEBI" id="CHEBI:29035"/>
    </cofactor>
</comment>
<dbReference type="InterPro" id="IPR000926">
    <property type="entry name" value="RibA"/>
</dbReference>
<evidence type="ECO:0000256" key="2">
    <source>
        <dbReference type="ARBA" id="ARBA00001936"/>
    </source>
</evidence>
<comment type="function">
    <text evidence="3 19">Catalyzes the conversion of D-ribulose 5-phosphate to formate and 3,4-dihydroxy-2-butanone 4-phosphate.</text>
</comment>
<evidence type="ECO:0000256" key="16">
    <source>
        <dbReference type="ARBA" id="ARBA00023268"/>
    </source>
</evidence>
<dbReference type="GO" id="GO:0008270">
    <property type="term" value="F:zinc ion binding"/>
    <property type="evidence" value="ECO:0007669"/>
    <property type="project" value="UniProtKB-UniRule"/>
</dbReference>
<evidence type="ECO:0000256" key="13">
    <source>
        <dbReference type="ARBA" id="ARBA00023134"/>
    </source>
</evidence>
<evidence type="ECO:0000256" key="3">
    <source>
        <dbReference type="ARBA" id="ARBA00002284"/>
    </source>
</evidence>
<feature type="site" description="Essential for DHBP synthase activity" evidence="19">
    <location>
        <position position="127"/>
    </location>
</feature>
<comment type="cofactor">
    <cofactor evidence="19">
        <name>Zn(2+)</name>
        <dbReference type="ChEBI" id="CHEBI:29105"/>
    </cofactor>
    <text evidence="19">Binds 1 zinc ion per subunit.</text>
</comment>
<feature type="binding site" evidence="19">
    <location>
        <position position="318"/>
    </location>
    <ligand>
        <name>GTP</name>
        <dbReference type="ChEBI" id="CHEBI:37565"/>
    </ligand>
</feature>
<evidence type="ECO:0000256" key="8">
    <source>
        <dbReference type="ARBA" id="ARBA00022723"/>
    </source>
</evidence>
<comment type="function">
    <text evidence="17 19">Catalyzes the conversion of GTP to 2,5-diamino-6-ribosylamino-4(3H)-pyrimidinone 5'-phosphate (DARP), formate and pyrophosphate.</text>
</comment>
<keyword evidence="14 19" id="KW-0464">Manganese</keyword>
<feature type="binding site" evidence="19">
    <location>
        <begin position="253"/>
        <end position="257"/>
    </location>
    <ligand>
        <name>GTP</name>
        <dbReference type="ChEBI" id="CHEBI:37565"/>
    </ligand>
</feature>
<feature type="region of interest" description="GTP cyclohydrolase II" evidence="19">
    <location>
        <begin position="203"/>
        <end position="401"/>
    </location>
</feature>
<feature type="binding site" evidence="19">
    <location>
        <position position="144"/>
    </location>
    <ligand>
        <name>Mg(2+)</name>
        <dbReference type="ChEBI" id="CHEBI:18420"/>
        <label>2</label>
    </ligand>
</feature>
<dbReference type="SUPFAM" id="SSF142695">
    <property type="entry name" value="RibA-like"/>
    <property type="match status" value="1"/>
</dbReference>
<feature type="active site" description="Proton acceptor; for GTP cyclohydrolase activity" evidence="19">
    <location>
        <position position="330"/>
    </location>
</feature>
<feature type="binding site" evidence="19">
    <location>
        <position position="274"/>
    </location>
    <ligand>
        <name>GTP</name>
        <dbReference type="ChEBI" id="CHEBI:37565"/>
    </ligand>
</feature>
<evidence type="ECO:0000256" key="19">
    <source>
        <dbReference type="HAMAP-Rule" id="MF_01283"/>
    </source>
</evidence>
<feature type="binding site" evidence="19">
    <location>
        <position position="269"/>
    </location>
    <ligand>
        <name>Zn(2+)</name>
        <dbReference type="ChEBI" id="CHEBI:29105"/>
        <note>catalytic</note>
    </ligand>
</feature>
<keyword evidence="13 19" id="KW-0342">GTP-binding</keyword>
<keyword evidence="9 19" id="KW-0547">Nucleotide-binding</keyword>
<keyword evidence="10 19" id="KW-0378">Hydrolase</keyword>
<dbReference type="InterPro" id="IPR016299">
    <property type="entry name" value="Riboflavin_synth_RibBA"/>
</dbReference>
<dbReference type="GO" id="GO:0005829">
    <property type="term" value="C:cytosol"/>
    <property type="evidence" value="ECO:0007669"/>
    <property type="project" value="TreeGrafter"/>
</dbReference>
<feature type="binding site" evidence="19">
    <location>
        <position position="358"/>
    </location>
    <ligand>
        <name>GTP</name>
        <dbReference type="ChEBI" id="CHEBI:37565"/>
    </ligand>
</feature>
<evidence type="ECO:0000256" key="12">
    <source>
        <dbReference type="ARBA" id="ARBA00022842"/>
    </source>
</evidence>
<keyword evidence="12 19" id="KW-0460">Magnesium</keyword>
<dbReference type="EC" id="4.1.99.12" evidence="19"/>
<dbReference type="GO" id="GO:0009231">
    <property type="term" value="P:riboflavin biosynthetic process"/>
    <property type="evidence" value="ECO:0007669"/>
    <property type="project" value="UniProtKB-UniRule"/>
</dbReference>
<feature type="region of interest" description="DHBP synthase" evidence="19">
    <location>
        <begin position="1"/>
        <end position="202"/>
    </location>
</feature>
<dbReference type="InterPro" id="IPR017945">
    <property type="entry name" value="DHBP_synth_RibB-like_a/b_dom"/>
</dbReference>
<dbReference type="PIRSF" id="PIRSF001259">
    <property type="entry name" value="RibA"/>
    <property type="match status" value="1"/>
</dbReference>
<dbReference type="Pfam" id="PF00925">
    <property type="entry name" value="GTP_cyclohydro2"/>
    <property type="match status" value="1"/>
</dbReference>
<feature type="binding site" evidence="19">
    <location>
        <position position="271"/>
    </location>
    <ligand>
        <name>Zn(2+)</name>
        <dbReference type="ChEBI" id="CHEBI:29105"/>
        <note>catalytic</note>
    </ligand>
</feature>
<dbReference type="NCBIfam" id="TIGR00505">
    <property type="entry name" value="ribA"/>
    <property type="match status" value="1"/>
</dbReference>
<dbReference type="Pfam" id="PF00926">
    <property type="entry name" value="DHBP_synthase"/>
    <property type="match status" value="1"/>
</dbReference>
<comment type="pathway">
    <text evidence="5 19">Cofactor biosynthesis; riboflavin biosynthesis; 2-hydroxy-3-oxobutyl phosphate from D-ribulose 5-phosphate: step 1/1.</text>
</comment>
<dbReference type="GO" id="GO:0005525">
    <property type="term" value="F:GTP binding"/>
    <property type="evidence" value="ECO:0007669"/>
    <property type="project" value="UniProtKB-KW"/>
</dbReference>
<dbReference type="InterPro" id="IPR032677">
    <property type="entry name" value="GTP_cyclohydro_II"/>
</dbReference>
<keyword evidence="8 19" id="KW-0479">Metal-binding</keyword>
<evidence type="ECO:0000256" key="15">
    <source>
        <dbReference type="ARBA" id="ARBA00023239"/>
    </source>
</evidence>
<comment type="catalytic activity">
    <reaction evidence="1 19">
        <text>D-ribulose 5-phosphate = (2S)-2-hydroxy-3-oxobutyl phosphate + formate + H(+)</text>
        <dbReference type="Rhea" id="RHEA:18457"/>
        <dbReference type="ChEBI" id="CHEBI:15378"/>
        <dbReference type="ChEBI" id="CHEBI:15740"/>
        <dbReference type="ChEBI" id="CHEBI:58121"/>
        <dbReference type="ChEBI" id="CHEBI:58830"/>
        <dbReference type="EC" id="4.1.99.12"/>
    </reaction>
</comment>
<evidence type="ECO:0000256" key="17">
    <source>
        <dbReference type="ARBA" id="ARBA00043932"/>
    </source>
</evidence>
<dbReference type="FunFam" id="3.90.870.10:FF:000001">
    <property type="entry name" value="Riboflavin biosynthesis protein RibBA"/>
    <property type="match status" value="1"/>
</dbReference>
<dbReference type="UniPathway" id="UPA00275">
    <property type="reaction ID" value="UER00399"/>
</dbReference>
<evidence type="ECO:0000259" key="20">
    <source>
        <dbReference type="Pfam" id="PF00925"/>
    </source>
</evidence>
<comment type="pathway">
    <text evidence="4 19">Cofactor biosynthesis; riboflavin biosynthesis; 5-amino-6-(D-ribitylamino)uracil from GTP: step 1/4.</text>
</comment>
<dbReference type="HAMAP" id="MF_00179">
    <property type="entry name" value="RibA"/>
    <property type="match status" value="1"/>
</dbReference>
<keyword evidence="11 19" id="KW-0862">Zinc</keyword>
<protein>
    <recommendedName>
        <fullName evidence="19">Riboflavin biosynthesis protein RibBA</fullName>
    </recommendedName>
    <domain>
        <recommendedName>
            <fullName evidence="19">3,4-dihydroxy-2-butanone 4-phosphate synthase</fullName>
            <shortName evidence="19">DHBP synthase</shortName>
            <ecNumber evidence="19">4.1.99.12</ecNumber>
        </recommendedName>
    </domain>
    <domain>
        <recommendedName>
            <fullName evidence="19">GTP cyclohydrolase-2</fullName>
            <ecNumber evidence="19">3.5.4.25</ecNumber>
        </recommendedName>
        <alternativeName>
            <fullName evidence="19">GTP cyclohydrolase II</fullName>
        </alternativeName>
    </domain>
</protein>
<dbReference type="GO" id="GO:0003935">
    <property type="term" value="F:GTP cyclohydrolase II activity"/>
    <property type="evidence" value="ECO:0007669"/>
    <property type="project" value="UniProtKB-UniRule"/>
</dbReference>
<feature type="binding site" evidence="19">
    <location>
        <position position="165"/>
    </location>
    <ligand>
        <name>D-ribulose 5-phosphate</name>
        <dbReference type="ChEBI" id="CHEBI:58121"/>
    </ligand>
</feature>
<dbReference type="SUPFAM" id="SSF55821">
    <property type="entry name" value="YrdC/RibB"/>
    <property type="match status" value="1"/>
</dbReference>
<dbReference type="InterPro" id="IPR000422">
    <property type="entry name" value="DHBP_synthase_RibB"/>
</dbReference>
<feature type="binding site" evidence="19">
    <location>
        <begin position="141"/>
        <end position="145"/>
    </location>
    <ligand>
        <name>D-ribulose 5-phosphate</name>
        <dbReference type="ChEBI" id="CHEBI:58121"/>
    </ligand>
</feature>
<comment type="cofactor">
    <cofactor evidence="19">
        <name>Mg(2+)</name>
        <dbReference type="ChEBI" id="CHEBI:18420"/>
    </cofactor>
    <cofactor evidence="19">
        <name>Mn(2+)</name>
        <dbReference type="ChEBI" id="CHEBI:29035"/>
    </cofactor>
    <text evidence="19">Binds 2 divalent metal cations per subunit. Magnesium or manganese.</text>
</comment>
<dbReference type="HAMAP" id="MF_01283">
    <property type="entry name" value="RibBA"/>
    <property type="match status" value="1"/>
</dbReference>
<dbReference type="HAMAP" id="MF_00180">
    <property type="entry name" value="RibB"/>
    <property type="match status" value="1"/>
</dbReference>
<comment type="catalytic activity">
    <reaction evidence="18 19">
        <text>GTP + 4 H2O = 2,5-diamino-6-hydroxy-4-(5-phosphoribosylamino)-pyrimidine + formate + 2 phosphate + 3 H(+)</text>
        <dbReference type="Rhea" id="RHEA:23704"/>
        <dbReference type="ChEBI" id="CHEBI:15377"/>
        <dbReference type="ChEBI" id="CHEBI:15378"/>
        <dbReference type="ChEBI" id="CHEBI:15740"/>
        <dbReference type="ChEBI" id="CHEBI:37565"/>
        <dbReference type="ChEBI" id="CHEBI:43474"/>
        <dbReference type="ChEBI" id="CHEBI:58614"/>
        <dbReference type="EC" id="3.5.4.25"/>
    </reaction>
</comment>
<evidence type="ECO:0000256" key="18">
    <source>
        <dbReference type="ARBA" id="ARBA00049295"/>
    </source>
</evidence>
<gene>
    <name evidence="19" type="primary">ribBA</name>
    <name evidence="21" type="ORF">ENF18_00295</name>
</gene>
<evidence type="ECO:0000256" key="5">
    <source>
        <dbReference type="ARBA" id="ARBA00004904"/>
    </source>
</evidence>
<dbReference type="Gene3D" id="3.40.50.10990">
    <property type="entry name" value="GTP cyclohydrolase II"/>
    <property type="match status" value="1"/>
</dbReference>
<feature type="binding site" evidence="19">
    <location>
        <position position="258"/>
    </location>
    <ligand>
        <name>Zn(2+)</name>
        <dbReference type="ChEBI" id="CHEBI:29105"/>
        <note>catalytic</note>
    </ligand>
</feature>
<feature type="active site" description="Nucleophile; for GTP cyclohydrolase activity" evidence="19">
    <location>
        <position position="332"/>
    </location>
</feature>
<dbReference type="EC" id="3.5.4.25" evidence="19"/>
<keyword evidence="16 19" id="KW-0511">Multifunctional enzyme</keyword>
<dbReference type="EMBL" id="DQWE01000014">
    <property type="protein sequence ID" value="HDI82213.1"/>
    <property type="molecule type" value="Genomic_DNA"/>
</dbReference>
<feature type="binding site" evidence="19">
    <location>
        <position position="33"/>
    </location>
    <ligand>
        <name>D-ribulose 5-phosphate</name>
        <dbReference type="ChEBI" id="CHEBI:58121"/>
    </ligand>
</feature>